<proteinExistence type="predicted"/>
<dbReference type="EMBL" id="JAUSQW010000001">
    <property type="protein sequence ID" value="MDP9801529.1"/>
    <property type="molecule type" value="Genomic_DNA"/>
</dbReference>
<evidence type="ECO:0000256" key="4">
    <source>
        <dbReference type="ARBA" id="ARBA00022989"/>
    </source>
</evidence>
<dbReference type="PANTHER" id="PTHR23513:SF11">
    <property type="entry name" value="STAPHYLOFERRIN A TRANSPORTER"/>
    <property type="match status" value="1"/>
</dbReference>
<dbReference type="Pfam" id="PF07690">
    <property type="entry name" value="MFS_1"/>
    <property type="match status" value="1"/>
</dbReference>
<keyword evidence="5 6" id="KW-0472">Membrane</keyword>
<feature type="transmembrane region" description="Helical" evidence="6">
    <location>
        <begin position="350"/>
        <end position="373"/>
    </location>
</feature>
<evidence type="ECO:0000313" key="8">
    <source>
        <dbReference type="Proteomes" id="UP001235966"/>
    </source>
</evidence>
<evidence type="ECO:0000256" key="3">
    <source>
        <dbReference type="ARBA" id="ARBA00022692"/>
    </source>
</evidence>
<feature type="transmembrane region" description="Helical" evidence="6">
    <location>
        <begin position="293"/>
        <end position="309"/>
    </location>
</feature>
<protein>
    <submittedName>
        <fullName evidence="7">MFS family permease</fullName>
    </submittedName>
</protein>
<feature type="transmembrane region" description="Helical" evidence="6">
    <location>
        <begin position="226"/>
        <end position="250"/>
    </location>
</feature>
<reference evidence="7 8" key="1">
    <citation type="submission" date="2023-07" db="EMBL/GenBank/DDBJ databases">
        <title>Sequencing the genomes of 1000 actinobacteria strains.</title>
        <authorList>
            <person name="Klenk H.-P."/>
        </authorList>
    </citation>
    <scope>NUCLEOTIDE SEQUENCE [LARGE SCALE GENOMIC DNA]</scope>
    <source>
        <strain evidence="7 8">DSM 102162</strain>
    </source>
</reference>
<dbReference type="Gene3D" id="1.20.1250.20">
    <property type="entry name" value="MFS general substrate transporter like domains"/>
    <property type="match status" value="1"/>
</dbReference>
<feature type="transmembrane region" description="Helical" evidence="6">
    <location>
        <begin position="379"/>
        <end position="402"/>
    </location>
</feature>
<feature type="transmembrane region" description="Helical" evidence="6">
    <location>
        <begin position="167"/>
        <end position="194"/>
    </location>
</feature>
<feature type="transmembrane region" description="Helical" evidence="6">
    <location>
        <begin position="53"/>
        <end position="78"/>
    </location>
</feature>
<keyword evidence="4 6" id="KW-1133">Transmembrane helix</keyword>
<dbReference type="Proteomes" id="UP001235966">
    <property type="component" value="Unassembled WGS sequence"/>
</dbReference>
<evidence type="ECO:0000256" key="6">
    <source>
        <dbReference type="SAM" id="Phobius"/>
    </source>
</evidence>
<feature type="transmembrane region" description="Helical" evidence="6">
    <location>
        <begin position="84"/>
        <end position="102"/>
    </location>
</feature>
<feature type="transmembrane region" description="Helical" evidence="6">
    <location>
        <begin position="315"/>
        <end position="338"/>
    </location>
</feature>
<accession>A0ABT9NCU0</accession>
<gene>
    <name evidence="7" type="ORF">J2S49_001605</name>
</gene>
<feature type="transmembrane region" description="Helical" evidence="6">
    <location>
        <begin position="262"/>
        <end position="281"/>
    </location>
</feature>
<dbReference type="RefSeq" id="WP_278059636.1">
    <property type="nucleotide sequence ID" value="NZ_CP121247.1"/>
</dbReference>
<evidence type="ECO:0000256" key="1">
    <source>
        <dbReference type="ARBA" id="ARBA00004651"/>
    </source>
</evidence>
<evidence type="ECO:0000313" key="7">
    <source>
        <dbReference type="EMBL" id="MDP9801529.1"/>
    </source>
</evidence>
<dbReference type="InterPro" id="IPR036259">
    <property type="entry name" value="MFS_trans_sf"/>
</dbReference>
<comment type="caution">
    <text evidence="7">The sequence shown here is derived from an EMBL/GenBank/DDBJ whole genome shotgun (WGS) entry which is preliminary data.</text>
</comment>
<keyword evidence="3 6" id="KW-0812">Transmembrane</keyword>
<dbReference type="InterPro" id="IPR011701">
    <property type="entry name" value="MFS"/>
</dbReference>
<sequence>MNTNSSPEPAPRLWNVDYALWFTADTGTAVGASIRAFAMPLLVVALTGSPTQAGLITGVSMAIALAASIPGGVIVDWFDRKTLIKIQALTGAGIWALASLLIAWHTMTFWILLACASLASLVNGLLSTASNAALRSIVATANFPKAQAANQGRDAAIELLSGPAGGFLYALFIWLPFSVGAGAYLTAFAAASLIRRNLNPRSPDSSERHFCRDFASGLAWIAGKRIFAALAGTLLVFNLGFSGLWNTYVFTLAAHGTAPVKIGYLSLTLGAALLLGTLIAGKFVGALRTGPPTIAAMSFFAIAGIPSFFSPTLPVMIGTAIAIGLVLPLINASMNGFVAAIVPVELQGRVLSALGILSSGLGALAPIIAGALVEHVHPSVAVAFCAACMLCGAGIAASRALIRHIPTPDKWEEYVHASLR</sequence>
<evidence type="ECO:0000256" key="2">
    <source>
        <dbReference type="ARBA" id="ARBA00022475"/>
    </source>
</evidence>
<comment type="subcellular location">
    <subcellularLocation>
        <location evidence="1">Cell membrane</location>
        <topology evidence="1">Multi-pass membrane protein</topology>
    </subcellularLocation>
</comment>
<organism evidence="7 8">
    <name type="scientific">Arcanobacterium wilhelmae</name>
    <dbReference type="NCBI Taxonomy" id="1803177"/>
    <lineage>
        <taxon>Bacteria</taxon>
        <taxon>Bacillati</taxon>
        <taxon>Actinomycetota</taxon>
        <taxon>Actinomycetes</taxon>
        <taxon>Actinomycetales</taxon>
        <taxon>Actinomycetaceae</taxon>
        <taxon>Arcanobacterium</taxon>
    </lineage>
</organism>
<keyword evidence="8" id="KW-1185">Reference proteome</keyword>
<dbReference type="CDD" id="cd06173">
    <property type="entry name" value="MFS_MefA_like"/>
    <property type="match status" value="1"/>
</dbReference>
<name>A0ABT9NCU0_9ACTO</name>
<keyword evidence="2" id="KW-1003">Cell membrane</keyword>
<dbReference type="SUPFAM" id="SSF103473">
    <property type="entry name" value="MFS general substrate transporter"/>
    <property type="match status" value="1"/>
</dbReference>
<dbReference type="PANTHER" id="PTHR23513">
    <property type="entry name" value="INTEGRAL MEMBRANE EFFLUX PROTEIN-RELATED"/>
    <property type="match status" value="1"/>
</dbReference>
<evidence type="ECO:0000256" key="5">
    <source>
        <dbReference type="ARBA" id="ARBA00023136"/>
    </source>
</evidence>